<dbReference type="RefSeq" id="WP_182160739.1">
    <property type="nucleotide sequence ID" value="NZ_JACEZT010000003.1"/>
</dbReference>
<dbReference type="Proteomes" id="UP000534388">
    <property type="component" value="Unassembled WGS sequence"/>
</dbReference>
<name>A0A7W2EQ49_9BURK</name>
<dbReference type="EMBL" id="JACEZT010000003">
    <property type="protein sequence ID" value="MBA5636593.1"/>
    <property type="molecule type" value="Genomic_DNA"/>
</dbReference>
<proteinExistence type="predicted"/>
<feature type="signal peptide" evidence="1">
    <location>
        <begin position="1"/>
        <end position="20"/>
    </location>
</feature>
<dbReference type="PROSITE" id="PS51257">
    <property type="entry name" value="PROKAR_LIPOPROTEIN"/>
    <property type="match status" value="1"/>
</dbReference>
<keyword evidence="3" id="KW-1185">Reference proteome</keyword>
<organism evidence="2 3">
    <name type="scientific">Rugamonas brunnea</name>
    <dbReference type="NCBI Taxonomy" id="2758569"/>
    <lineage>
        <taxon>Bacteria</taxon>
        <taxon>Pseudomonadati</taxon>
        <taxon>Pseudomonadota</taxon>
        <taxon>Betaproteobacteria</taxon>
        <taxon>Burkholderiales</taxon>
        <taxon>Oxalobacteraceae</taxon>
        <taxon>Telluria group</taxon>
        <taxon>Rugamonas</taxon>
    </lineage>
</organism>
<protein>
    <recommendedName>
        <fullName evidence="4">Lipoprotein</fullName>
    </recommendedName>
</protein>
<comment type="caution">
    <text evidence="2">The sequence shown here is derived from an EMBL/GenBank/DDBJ whole genome shotgun (WGS) entry which is preliminary data.</text>
</comment>
<dbReference type="AlphaFoldDB" id="A0A7W2EQ49"/>
<keyword evidence="1" id="KW-0732">Signal</keyword>
<reference evidence="2 3" key="1">
    <citation type="submission" date="2020-07" db="EMBL/GenBank/DDBJ databases">
        <title>Novel species isolated from subtropical streams in China.</title>
        <authorList>
            <person name="Lu H."/>
        </authorList>
    </citation>
    <scope>NUCLEOTIDE SEQUENCE [LARGE SCALE GENOMIC DNA]</scope>
    <source>
        <strain evidence="2 3">LX20W</strain>
    </source>
</reference>
<evidence type="ECO:0000256" key="1">
    <source>
        <dbReference type="SAM" id="SignalP"/>
    </source>
</evidence>
<evidence type="ECO:0000313" key="2">
    <source>
        <dbReference type="EMBL" id="MBA5636593.1"/>
    </source>
</evidence>
<sequence length="255" mass="25434">MHVTKPAVPALTLLALTALAGCGGGGGATTAASTTVASPQGVYQGSFSTGGTHNTLVLENNQFYTLYGSTVAGAFTVEGFLQGNGQANGGSFTATDVRDATAAGQLLAGSLSASYTASNTLNGTLTEGSNTVTFTSSAVAASVYDYNAAANLNDIAGTWSMTSLRGYANTFSIAASGAFTATSGACTFSGSFKPRASGKNVFDVSMTFGPAPCILAGQTLAGIGIDFMLNNGKRQLLVAGLDANRSSSAAFFGAR</sequence>
<feature type="chain" id="PRO_5030567496" description="Lipoprotein" evidence="1">
    <location>
        <begin position="21"/>
        <end position="255"/>
    </location>
</feature>
<accession>A0A7W2EQ49</accession>
<evidence type="ECO:0000313" key="3">
    <source>
        <dbReference type="Proteomes" id="UP000534388"/>
    </source>
</evidence>
<evidence type="ECO:0008006" key="4">
    <source>
        <dbReference type="Google" id="ProtNLM"/>
    </source>
</evidence>
<gene>
    <name evidence="2" type="ORF">H3H37_05945</name>
</gene>